<evidence type="ECO:0000313" key="2">
    <source>
        <dbReference type="Proteomes" id="UP000297703"/>
    </source>
</evidence>
<protein>
    <submittedName>
        <fullName evidence="1">DnaJ-like protein subfamily C member 5-like</fullName>
    </submittedName>
</protein>
<comment type="caution">
    <text evidence="1">The sequence shown here is derived from an EMBL/GenBank/DDBJ whole genome shotgun (WGS) entry which is preliminary data.</text>
</comment>
<dbReference type="Proteomes" id="UP000297703">
    <property type="component" value="Unassembled WGS sequence"/>
</dbReference>
<dbReference type="EMBL" id="QXTE01000312">
    <property type="protein sequence ID" value="TFJ99676.1"/>
    <property type="molecule type" value="Genomic_DNA"/>
</dbReference>
<sequence length="138" mass="14999">MERSKRELELGDCRSPAPGVEVQALPQGWGGTPALEQGCGGVSVSCPRVGSPQHQLGCVMELFGHGLPWANSRAWSWLRITLLQPGEWGLWSCQLPLQSGSSCPSIQRSRCPTWGHGTLLQSRRLPAVAGYMYVRACV</sequence>
<organism evidence="1 2">
    <name type="scientific">Platysternon megacephalum</name>
    <name type="common">big-headed turtle</name>
    <dbReference type="NCBI Taxonomy" id="55544"/>
    <lineage>
        <taxon>Eukaryota</taxon>
        <taxon>Metazoa</taxon>
        <taxon>Chordata</taxon>
        <taxon>Craniata</taxon>
        <taxon>Vertebrata</taxon>
        <taxon>Euteleostomi</taxon>
        <taxon>Archelosauria</taxon>
        <taxon>Testudinata</taxon>
        <taxon>Testudines</taxon>
        <taxon>Cryptodira</taxon>
        <taxon>Durocryptodira</taxon>
        <taxon>Testudinoidea</taxon>
        <taxon>Platysternidae</taxon>
        <taxon>Platysternon</taxon>
    </lineage>
</organism>
<name>A0A4D9DQR1_9SAUR</name>
<proteinExistence type="predicted"/>
<reference evidence="1 2" key="2">
    <citation type="submission" date="2019-04" db="EMBL/GenBank/DDBJ databases">
        <title>The genome sequence of big-headed turtle.</title>
        <authorList>
            <person name="Gong S."/>
        </authorList>
    </citation>
    <scope>NUCLEOTIDE SEQUENCE [LARGE SCALE GENOMIC DNA]</scope>
    <source>
        <strain evidence="1">DO16091913</strain>
        <tissue evidence="1">Muscle</tissue>
    </source>
</reference>
<gene>
    <name evidence="1" type="ORF">DR999_PMT18272</name>
</gene>
<keyword evidence="2" id="KW-1185">Reference proteome</keyword>
<dbReference type="AlphaFoldDB" id="A0A4D9DQR1"/>
<reference evidence="1 2" key="1">
    <citation type="submission" date="2019-04" db="EMBL/GenBank/DDBJ databases">
        <title>Draft genome of the big-headed turtle Platysternon megacephalum.</title>
        <authorList>
            <person name="Gong S."/>
        </authorList>
    </citation>
    <scope>NUCLEOTIDE SEQUENCE [LARGE SCALE GENOMIC DNA]</scope>
    <source>
        <strain evidence="1">DO16091913</strain>
        <tissue evidence="1">Muscle</tissue>
    </source>
</reference>
<evidence type="ECO:0000313" key="1">
    <source>
        <dbReference type="EMBL" id="TFJ99676.1"/>
    </source>
</evidence>
<accession>A0A4D9DQR1</accession>